<organism evidence="3 4">
    <name type="scientific">Actinophytocola glycyrrhizae</name>
    <dbReference type="NCBI Taxonomy" id="2044873"/>
    <lineage>
        <taxon>Bacteria</taxon>
        <taxon>Bacillati</taxon>
        <taxon>Actinomycetota</taxon>
        <taxon>Actinomycetes</taxon>
        <taxon>Pseudonocardiales</taxon>
        <taxon>Pseudonocardiaceae</taxon>
    </lineage>
</organism>
<feature type="region of interest" description="Disordered" evidence="1">
    <location>
        <begin position="24"/>
        <end position="58"/>
    </location>
</feature>
<comment type="caution">
    <text evidence="3">The sequence shown here is derived from an EMBL/GenBank/DDBJ whole genome shotgun (WGS) entry which is preliminary data.</text>
</comment>
<proteinExistence type="predicted"/>
<evidence type="ECO:0000256" key="1">
    <source>
        <dbReference type="SAM" id="MobiDB-lite"/>
    </source>
</evidence>
<dbReference type="EMBL" id="JBHSIS010000006">
    <property type="protein sequence ID" value="MFC4854604.1"/>
    <property type="molecule type" value="Genomic_DNA"/>
</dbReference>
<name>A0ABV9S4J4_9PSEU</name>
<dbReference type="RefSeq" id="WP_378056535.1">
    <property type="nucleotide sequence ID" value="NZ_JBHSIS010000006.1"/>
</dbReference>
<keyword evidence="4" id="KW-1185">Reference proteome</keyword>
<dbReference type="PROSITE" id="PS51257">
    <property type="entry name" value="PROKAR_LIPOPROTEIN"/>
    <property type="match status" value="1"/>
</dbReference>
<evidence type="ECO:0000313" key="4">
    <source>
        <dbReference type="Proteomes" id="UP001595859"/>
    </source>
</evidence>
<sequence>MRVDVLRRARWLVVSVLLAGTACTTQADGTPTPGPTSAPSETTTKPSEDPADGAPRVADPLDATRFLTEPCTVLSQTQLATFDVSRPGIPTTTGAIAENVGPFCAWHAATELASLIGVGFLTGNESGLSDTYRGRDQFDYFIPTTVNGYPAVFADDPDQRDSGTCNITVGISDTLAISVSEQGLLDAQGSCDRAKQVAAAALTTLKEAG</sequence>
<feature type="compositionally biased region" description="Low complexity" evidence="1">
    <location>
        <begin position="29"/>
        <end position="44"/>
    </location>
</feature>
<reference evidence="4" key="1">
    <citation type="journal article" date="2019" name="Int. J. Syst. Evol. Microbiol.">
        <title>The Global Catalogue of Microorganisms (GCM) 10K type strain sequencing project: providing services to taxonomists for standard genome sequencing and annotation.</title>
        <authorList>
            <consortium name="The Broad Institute Genomics Platform"/>
            <consortium name="The Broad Institute Genome Sequencing Center for Infectious Disease"/>
            <person name="Wu L."/>
            <person name="Ma J."/>
        </authorList>
    </citation>
    <scope>NUCLEOTIDE SEQUENCE [LARGE SCALE GENOMIC DNA]</scope>
    <source>
        <strain evidence="4">ZS-22-S1</strain>
    </source>
</reference>
<evidence type="ECO:0000313" key="3">
    <source>
        <dbReference type="EMBL" id="MFC4854604.1"/>
    </source>
</evidence>
<dbReference type="InterPro" id="IPR024520">
    <property type="entry name" value="DUF3558"/>
</dbReference>
<protein>
    <submittedName>
        <fullName evidence="3">DUF3558 domain-containing protein</fullName>
    </submittedName>
</protein>
<dbReference type="Proteomes" id="UP001595859">
    <property type="component" value="Unassembled WGS sequence"/>
</dbReference>
<feature type="signal peptide" evidence="2">
    <location>
        <begin position="1"/>
        <end position="27"/>
    </location>
</feature>
<dbReference type="Pfam" id="PF12079">
    <property type="entry name" value="DUF3558"/>
    <property type="match status" value="1"/>
</dbReference>
<evidence type="ECO:0000256" key="2">
    <source>
        <dbReference type="SAM" id="SignalP"/>
    </source>
</evidence>
<accession>A0ABV9S4J4</accession>
<feature type="chain" id="PRO_5047460939" evidence="2">
    <location>
        <begin position="28"/>
        <end position="209"/>
    </location>
</feature>
<gene>
    <name evidence="3" type="ORF">ACFPCV_13925</name>
</gene>
<keyword evidence="2" id="KW-0732">Signal</keyword>